<proteinExistence type="predicted"/>
<dbReference type="Proteomes" id="UP001447842">
    <property type="component" value="Chromosome"/>
</dbReference>
<feature type="transmembrane region" description="Helical" evidence="6">
    <location>
        <begin position="240"/>
        <end position="265"/>
    </location>
</feature>
<dbReference type="NCBIfam" id="TIGR00765">
    <property type="entry name" value="yihY_not_rbn"/>
    <property type="match status" value="1"/>
</dbReference>
<organism evidence="7 8">
    <name type="scientific">Sulfurimonas diazotrophicus</name>
    <dbReference type="NCBI Taxonomy" id="3131939"/>
    <lineage>
        <taxon>Bacteria</taxon>
        <taxon>Pseudomonadati</taxon>
        <taxon>Campylobacterota</taxon>
        <taxon>Epsilonproteobacteria</taxon>
        <taxon>Campylobacterales</taxon>
        <taxon>Sulfurimonadaceae</taxon>
        <taxon>Sulfurimonas</taxon>
    </lineage>
</organism>
<dbReference type="PANTHER" id="PTHR30213:SF0">
    <property type="entry name" value="UPF0761 MEMBRANE PROTEIN YIHY"/>
    <property type="match status" value="1"/>
</dbReference>
<dbReference type="PANTHER" id="PTHR30213">
    <property type="entry name" value="INNER MEMBRANE PROTEIN YHJD"/>
    <property type="match status" value="1"/>
</dbReference>
<keyword evidence="8" id="KW-1185">Reference proteome</keyword>
<comment type="subcellular location">
    <subcellularLocation>
        <location evidence="1">Cell membrane</location>
        <topology evidence="1">Multi-pass membrane protein</topology>
    </subcellularLocation>
</comment>
<dbReference type="EMBL" id="CP147920">
    <property type="protein sequence ID" value="XAU15674.1"/>
    <property type="molecule type" value="Genomic_DNA"/>
</dbReference>
<feature type="transmembrane region" description="Helical" evidence="6">
    <location>
        <begin position="169"/>
        <end position="192"/>
    </location>
</feature>
<evidence type="ECO:0000256" key="3">
    <source>
        <dbReference type="ARBA" id="ARBA00022692"/>
    </source>
</evidence>
<evidence type="ECO:0000256" key="5">
    <source>
        <dbReference type="ARBA" id="ARBA00023136"/>
    </source>
</evidence>
<protein>
    <submittedName>
        <fullName evidence="7">YihY family inner membrane protein</fullName>
    </submittedName>
</protein>
<evidence type="ECO:0000256" key="6">
    <source>
        <dbReference type="SAM" id="Phobius"/>
    </source>
</evidence>
<evidence type="ECO:0000313" key="7">
    <source>
        <dbReference type="EMBL" id="XAU15674.1"/>
    </source>
</evidence>
<feature type="transmembrane region" description="Helical" evidence="6">
    <location>
        <begin position="95"/>
        <end position="115"/>
    </location>
</feature>
<sequence>MQENIHRYSWKRFRRHARYYWNQLLDSELTYYASSLSFYTIFTVIPLLMIILSIAVTMPSFQEYYADLKTFLIENLLPVQSEQISQYIDEFLSNAVKLSVVGSVMIVVASMLFFENYEYIVNKVFHTKRRSIWQSVTTYWTLVTLSPIAFGLSIYLSTRAAAVLGEYGATAWFNLVSIFPYIIVWMLFFIIYKISPNTNVDTKAAFITSFIIAAVWTLAKNGFVYYIFYNKTYSTVYGSFSIVLFTFIWIYTSWIIFVYGLKLCYLIDRAYKYRRGQKGQEHFDRLGWKRKQA</sequence>
<evidence type="ECO:0000256" key="1">
    <source>
        <dbReference type="ARBA" id="ARBA00004651"/>
    </source>
</evidence>
<dbReference type="Pfam" id="PF03631">
    <property type="entry name" value="Virul_fac_BrkB"/>
    <property type="match status" value="1"/>
</dbReference>
<keyword evidence="5 6" id="KW-0472">Membrane</keyword>
<evidence type="ECO:0000256" key="4">
    <source>
        <dbReference type="ARBA" id="ARBA00022989"/>
    </source>
</evidence>
<evidence type="ECO:0000256" key="2">
    <source>
        <dbReference type="ARBA" id="ARBA00022475"/>
    </source>
</evidence>
<name>A0ABZ3HDD8_9BACT</name>
<dbReference type="RefSeq" id="WP_345973068.1">
    <property type="nucleotide sequence ID" value="NZ_CP147920.1"/>
</dbReference>
<feature type="transmembrane region" description="Helical" evidence="6">
    <location>
        <begin position="204"/>
        <end position="228"/>
    </location>
</feature>
<keyword evidence="2" id="KW-1003">Cell membrane</keyword>
<keyword evidence="4 6" id="KW-1133">Transmembrane helix</keyword>
<evidence type="ECO:0000313" key="8">
    <source>
        <dbReference type="Proteomes" id="UP001447842"/>
    </source>
</evidence>
<dbReference type="InterPro" id="IPR017039">
    <property type="entry name" value="Virul_fac_BrkB"/>
</dbReference>
<feature type="transmembrane region" description="Helical" evidence="6">
    <location>
        <begin position="36"/>
        <end position="58"/>
    </location>
</feature>
<keyword evidence="3 6" id="KW-0812">Transmembrane</keyword>
<accession>A0ABZ3HDD8</accession>
<reference evidence="7 8" key="1">
    <citation type="submission" date="2024-03" db="EMBL/GenBank/DDBJ databases">
        <title>Sulfurimonas sp. HSL3-1.</title>
        <authorList>
            <person name="Wang S."/>
        </authorList>
    </citation>
    <scope>NUCLEOTIDE SEQUENCE [LARGE SCALE GENOMIC DNA]</scope>
    <source>
        <strain evidence="7 8">HSL3-1</strain>
    </source>
</reference>
<feature type="transmembrane region" description="Helical" evidence="6">
    <location>
        <begin position="136"/>
        <end position="157"/>
    </location>
</feature>
<gene>
    <name evidence="7" type="ORF">WCY31_03000</name>
</gene>
<dbReference type="PIRSF" id="PIRSF035875">
    <property type="entry name" value="RNase_BN"/>
    <property type="match status" value="1"/>
</dbReference>